<evidence type="ECO:0000256" key="1">
    <source>
        <dbReference type="SAM" id="SignalP"/>
    </source>
</evidence>
<name>A0ABS7E3M6_9GAMM</name>
<reference evidence="2 3" key="1">
    <citation type="submission" date="2021-07" db="EMBL/GenBank/DDBJ databases">
        <title>Shewanella sp. nov, isolated from SCS.</title>
        <authorList>
            <person name="Cao W.R."/>
        </authorList>
    </citation>
    <scope>NUCLEOTIDE SEQUENCE [LARGE SCALE GENOMIC DNA]</scope>
    <source>
        <strain evidence="2 3">NR704-98</strain>
    </source>
</reference>
<keyword evidence="1" id="KW-0732">Signal</keyword>
<evidence type="ECO:0000313" key="2">
    <source>
        <dbReference type="EMBL" id="MBW8184284.1"/>
    </source>
</evidence>
<sequence>MRTLTIVFCSIMSLLQCAVAGNIWCTGTVSNVYIAADNSVVIKGSWRNDYTRICSTDGSTGIDTVTCSLWFSIISTAMTNDKQVKLMYSDRDGQFQCNNLPTYYSTHNPSYVMLER</sequence>
<accession>A0ABS7E3M6</accession>
<keyword evidence="3" id="KW-1185">Reference proteome</keyword>
<comment type="caution">
    <text evidence="2">The sequence shown here is derived from an EMBL/GenBank/DDBJ whole genome shotgun (WGS) entry which is preliminary data.</text>
</comment>
<dbReference type="Proteomes" id="UP001195963">
    <property type="component" value="Unassembled WGS sequence"/>
</dbReference>
<proteinExistence type="predicted"/>
<protein>
    <submittedName>
        <fullName evidence="2">Uncharacterized protein</fullName>
    </submittedName>
</protein>
<dbReference type="RefSeq" id="WP_220109813.1">
    <property type="nucleotide sequence ID" value="NZ_JAHZST010000007.1"/>
</dbReference>
<evidence type="ECO:0000313" key="3">
    <source>
        <dbReference type="Proteomes" id="UP001195963"/>
    </source>
</evidence>
<dbReference type="EMBL" id="JAHZST010000007">
    <property type="protein sequence ID" value="MBW8184284.1"/>
    <property type="molecule type" value="Genomic_DNA"/>
</dbReference>
<feature type="chain" id="PRO_5046229727" evidence="1">
    <location>
        <begin position="21"/>
        <end position="116"/>
    </location>
</feature>
<gene>
    <name evidence="2" type="ORF">K0625_11410</name>
</gene>
<feature type="signal peptide" evidence="1">
    <location>
        <begin position="1"/>
        <end position="20"/>
    </location>
</feature>
<organism evidence="2 3">
    <name type="scientific">Shewanella nanhaiensis</name>
    <dbReference type="NCBI Taxonomy" id="2864872"/>
    <lineage>
        <taxon>Bacteria</taxon>
        <taxon>Pseudomonadati</taxon>
        <taxon>Pseudomonadota</taxon>
        <taxon>Gammaproteobacteria</taxon>
        <taxon>Alteromonadales</taxon>
        <taxon>Shewanellaceae</taxon>
        <taxon>Shewanella</taxon>
    </lineage>
</organism>